<dbReference type="Proteomes" id="UP000188318">
    <property type="component" value="Unassembled WGS sequence"/>
</dbReference>
<organism evidence="2 3">
    <name type="scientific">Aspergillus carbonarius (strain ITEM 5010)</name>
    <dbReference type="NCBI Taxonomy" id="602072"/>
    <lineage>
        <taxon>Eukaryota</taxon>
        <taxon>Fungi</taxon>
        <taxon>Dikarya</taxon>
        <taxon>Ascomycota</taxon>
        <taxon>Pezizomycotina</taxon>
        <taxon>Eurotiomycetes</taxon>
        <taxon>Eurotiomycetidae</taxon>
        <taxon>Eurotiales</taxon>
        <taxon>Aspergillaceae</taxon>
        <taxon>Aspergillus</taxon>
        <taxon>Aspergillus subgen. Circumdati</taxon>
    </lineage>
</organism>
<sequence>MMEEYEETSTRFLNYLPKSRSWSGKEGTQLLKIQRRLYDCFKKHALSCWEEDDRTWGRLESYRWKLRLDDRFRAEAVKYASAALQKYLDRSNRKAVEFSATFRYDVDTPSPKKRQRLSVHSTGGESSRSAARKGKARVP</sequence>
<name>A0A1R3R8A2_ASPC5</name>
<reference evidence="3" key="1">
    <citation type="journal article" date="2017" name="Genome Biol.">
        <title>Comparative genomics reveals high biological diversity and specific adaptations in the industrially and medically important fungal genus Aspergillus.</title>
        <authorList>
            <person name="de Vries R.P."/>
            <person name="Riley R."/>
            <person name="Wiebenga A."/>
            <person name="Aguilar-Osorio G."/>
            <person name="Amillis S."/>
            <person name="Uchima C.A."/>
            <person name="Anderluh G."/>
            <person name="Asadollahi M."/>
            <person name="Askin M."/>
            <person name="Barry K."/>
            <person name="Battaglia E."/>
            <person name="Bayram O."/>
            <person name="Benocci T."/>
            <person name="Braus-Stromeyer S.A."/>
            <person name="Caldana C."/>
            <person name="Canovas D."/>
            <person name="Cerqueira G.C."/>
            <person name="Chen F."/>
            <person name="Chen W."/>
            <person name="Choi C."/>
            <person name="Clum A."/>
            <person name="Dos Santos R.A."/>
            <person name="Damasio A.R."/>
            <person name="Diallinas G."/>
            <person name="Emri T."/>
            <person name="Fekete E."/>
            <person name="Flipphi M."/>
            <person name="Freyberg S."/>
            <person name="Gallo A."/>
            <person name="Gournas C."/>
            <person name="Habgood R."/>
            <person name="Hainaut M."/>
            <person name="Harispe M.L."/>
            <person name="Henrissat B."/>
            <person name="Hilden K.S."/>
            <person name="Hope R."/>
            <person name="Hossain A."/>
            <person name="Karabika E."/>
            <person name="Karaffa L."/>
            <person name="Karanyi Z."/>
            <person name="Krasevec N."/>
            <person name="Kuo A."/>
            <person name="Kusch H."/>
            <person name="LaButti K."/>
            <person name="Lagendijk E.L."/>
            <person name="Lapidus A."/>
            <person name="Levasseur A."/>
            <person name="Lindquist E."/>
            <person name="Lipzen A."/>
            <person name="Logrieco A.F."/>
            <person name="MacCabe A."/>
            <person name="Maekelae M.R."/>
            <person name="Malavazi I."/>
            <person name="Melin P."/>
            <person name="Meyer V."/>
            <person name="Mielnichuk N."/>
            <person name="Miskei M."/>
            <person name="Molnar A.P."/>
            <person name="Mule G."/>
            <person name="Ngan C.Y."/>
            <person name="Orejas M."/>
            <person name="Orosz E."/>
            <person name="Ouedraogo J.P."/>
            <person name="Overkamp K.M."/>
            <person name="Park H.-S."/>
            <person name="Perrone G."/>
            <person name="Piumi F."/>
            <person name="Punt P.J."/>
            <person name="Ram A.F."/>
            <person name="Ramon A."/>
            <person name="Rauscher S."/>
            <person name="Record E."/>
            <person name="Riano-Pachon D.M."/>
            <person name="Robert V."/>
            <person name="Roehrig J."/>
            <person name="Ruller R."/>
            <person name="Salamov A."/>
            <person name="Salih N.S."/>
            <person name="Samson R.A."/>
            <person name="Sandor E."/>
            <person name="Sanguinetti M."/>
            <person name="Schuetze T."/>
            <person name="Sepcic K."/>
            <person name="Shelest E."/>
            <person name="Sherlock G."/>
            <person name="Sophianopoulou V."/>
            <person name="Squina F.M."/>
            <person name="Sun H."/>
            <person name="Susca A."/>
            <person name="Todd R.B."/>
            <person name="Tsang A."/>
            <person name="Unkles S.E."/>
            <person name="van de Wiele N."/>
            <person name="van Rossen-Uffink D."/>
            <person name="Oliveira J.V."/>
            <person name="Vesth T.C."/>
            <person name="Visser J."/>
            <person name="Yu J.-H."/>
            <person name="Zhou M."/>
            <person name="Andersen M.R."/>
            <person name="Archer D.B."/>
            <person name="Baker S.E."/>
            <person name="Benoit I."/>
            <person name="Brakhage A.A."/>
            <person name="Braus G.H."/>
            <person name="Fischer R."/>
            <person name="Frisvad J.C."/>
            <person name="Goldman G.H."/>
            <person name="Houbraken J."/>
            <person name="Oakley B."/>
            <person name="Pocsi I."/>
            <person name="Scazzocchio C."/>
            <person name="Seiboth B."/>
            <person name="vanKuyk P.A."/>
            <person name="Wortman J."/>
            <person name="Dyer P.S."/>
            <person name="Grigoriev I.V."/>
        </authorList>
    </citation>
    <scope>NUCLEOTIDE SEQUENCE [LARGE SCALE GENOMIC DNA]</scope>
    <source>
        <strain evidence="3">ITEM 5010</strain>
    </source>
</reference>
<evidence type="ECO:0000313" key="3">
    <source>
        <dbReference type="Proteomes" id="UP000188318"/>
    </source>
</evidence>
<evidence type="ECO:0000313" key="2">
    <source>
        <dbReference type="EMBL" id="OOF90698.1"/>
    </source>
</evidence>
<feature type="compositionally biased region" description="Polar residues" evidence="1">
    <location>
        <begin position="118"/>
        <end position="129"/>
    </location>
</feature>
<evidence type="ECO:0000256" key="1">
    <source>
        <dbReference type="SAM" id="MobiDB-lite"/>
    </source>
</evidence>
<dbReference type="EMBL" id="KV907515">
    <property type="protein sequence ID" value="OOF90698.1"/>
    <property type="molecule type" value="Genomic_DNA"/>
</dbReference>
<feature type="compositionally biased region" description="Basic residues" evidence="1">
    <location>
        <begin position="130"/>
        <end position="139"/>
    </location>
</feature>
<protein>
    <submittedName>
        <fullName evidence="2">Uncharacterized protein</fullName>
    </submittedName>
</protein>
<dbReference type="AlphaFoldDB" id="A0A1R3R8A2"/>
<keyword evidence="3" id="KW-1185">Reference proteome</keyword>
<feature type="region of interest" description="Disordered" evidence="1">
    <location>
        <begin position="106"/>
        <end position="139"/>
    </location>
</feature>
<gene>
    <name evidence="2" type="ORF">ASPCADRAFT_10428</name>
</gene>
<accession>A0A1R3R8A2</accession>
<proteinExistence type="predicted"/>
<dbReference type="OrthoDB" id="10355305at2759"/>
<dbReference type="VEuPathDB" id="FungiDB:ASPCADRAFT_10428"/>